<feature type="compositionally biased region" description="Basic and acidic residues" evidence="1">
    <location>
        <begin position="68"/>
        <end position="80"/>
    </location>
</feature>
<evidence type="ECO:0000256" key="1">
    <source>
        <dbReference type="SAM" id="MobiDB-lite"/>
    </source>
</evidence>
<accession>A0A1H6XJL9</accession>
<evidence type="ECO:0000313" key="2">
    <source>
        <dbReference type="EMBL" id="SEJ28346.1"/>
    </source>
</evidence>
<dbReference type="EMBL" id="FNYV01000003">
    <property type="protein sequence ID" value="SEJ28346.1"/>
    <property type="molecule type" value="Genomic_DNA"/>
</dbReference>
<dbReference type="Proteomes" id="UP000198707">
    <property type="component" value="Unassembled WGS sequence"/>
</dbReference>
<feature type="compositionally biased region" description="Basic and acidic residues" evidence="1">
    <location>
        <begin position="108"/>
        <end position="120"/>
    </location>
</feature>
<gene>
    <name evidence="2" type="ORF">SAMN05443287_103631</name>
</gene>
<protein>
    <submittedName>
        <fullName evidence="2">Uncharacterized protein</fullName>
    </submittedName>
</protein>
<reference evidence="3" key="1">
    <citation type="submission" date="2016-10" db="EMBL/GenBank/DDBJ databases">
        <authorList>
            <person name="Varghese N."/>
            <person name="Submissions S."/>
        </authorList>
    </citation>
    <scope>NUCLEOTIDE SEQUENCE [LARGE SCALE GENOMIC DNA]</scope>
    <source>
        <strain evidence="3">CGMCC 4.7038</strain>
    </source>
</reference>
<sequence length="173" mass="18708">MRPPPARQHEAVRSPTSRRRPWSNTTPPPAVIATAAALASVGRAQRPEPTAALTPANESRLVAQPPIRDAEPSNAERDSAWARANQARGLAAKEYLDERATPTGHPAAGKESRERHWTAADHSRWRRLALATPDVPRFASAARLTSVRSAGARGQNGPVPSPAATHRRQARVR</sequence>
<feature type="region of interest" description="Disordered" evidence="1">
    <location>
        <begin position="146"/>
        <end position="173"/>
    </location>
</feature>
<feature type="region of interest" description="Disordered" evidence="1">
    <location>
        <begin position="1"/>
        <end position="120"/>
    </location>
</feature>
<proteinExistence type="predicted"/>
<name>A0A1H6XJL9_9ACTN</name>
<evidence type="ECO:0000313" key="3">
    <source>
        <dbReference type="Proteomes" id="UP000198707"/>
    </source>
</evidence>
<dbReference type="AlphaFoldDB" id="A0A1H6XJL9"/>
<dbReference type="STRING" id="1144548.SAMN05443287_103631"/>
<organism evidence="2 3">
    <name type="scientific">Micromonospora phaseoli</name>
    <dbReference type="NCBI Taxonomy" id="1144548"/>
    <lineage>
        <taxon>Bacteria</taxon>
        <taxon>Bacillati</taxon>
        <taxon>Actinomycetota</taxon>
        <taxon>Actinomycetes</taxon>
        <taxon>Micromonosporales</taxon>
        <taxon>Micromonosporaceae</taxon>
        <taxon>Micromonospora</taxon>
    </lineage>
</organism>
<keyword evidence="3" id="KW-1185">Reference proteome</keyword>